<reference evidence="1" key="1">
    <citation type="submission" date="2023-10" db="EMBL/GenBank/DDBJ databases">
        <title>Genome assemblies of two species of porcelain crab, Petrolisthes cinctipes and Petrolisthes manimaculis (Anomura: Porcellanidae).</title>
        <authorList>
            <person name="Angst P."/>
        </authorList>
    </citation>
    <scope>NUCLEOTIDE SEQUENCE</scope>
    <source>
        <strain evidence="1">PB745_01</strain>
        <tissue evidence="1">Gill</tissue>
    </source>
</reference>
<keyword evidence="2" id="KW-1185">Reference proteome</keyword>
<evidence type="ECO:0000313" key="2">
    <source>
        <dbReference type="Proteomes" id="UP001286313"/>
    </source>
</evidence>
<accession>A0AAE1KYT5</accession>
<dbReference type="EMBL" id="JAWQEG010000431">
    <property type="protein sequence ID" value="KAK3890346.1"/>
    <property type="molecule type" value="Genomic_DNA"/>
</dbReference>
<organism evidence="1 2">
    <name type="scientific">Petrolisthes cinctipes</name>
    <name type="common">Flat porcelain crab</name>
    <dbReference type="NCBI Taxonomy" id="88211"/>
    <lineage>
        <taxon>Eukaryota</taxon>
        <taxon>Metazoa</taxon>
        <taxon>Ecdysozoa</taxon>
        <taxon>Arthropoda</taxon>
        <taxon>Crustacea</taxon>
        <taxon>Multicrustacea</taxon>
        <taxon>Malacostraca</taxon>
        <taxon>Eumalacostraca</taxon>
        <taxon>Eucarida</taxon>
        <taxon>Decapoda</taxon>
        <taxon>Pleocyemata</taxon>
        <taxon>Anomura</taxon>
        <taxon>Galatheoidea</taxon>
        <taxon>Porcellanidae</taxon>
        <taxon>Petrolisthes</taxon>
    </lineage>
</organism>
<proteinExistence type="predicted"/>
<evidence type="ECO:0000313" key="1">
    <source>
        <dbReference type="EMBL" id="KAK3890346.1"/>
    </source>
</evidence>
<dbReference type="Proteomes" id="UP001286313">
    <property type="component" value="Unassembled WGS sequence"/>
</dbReference>
<protein>
    <submittedName>
        <fullName evidence="1">Uncharacterized protein</fullName>
    </submittedName>
</protein>
<gene>
    <name evidence="1" type="ORF">Pcinc_005724</name>
</gene>
<name>A0AAE1KYT5_PETCI</name>
<sequence length="306" mass="34453">MLMNRRIRTKLDMLLPDYQEEAHTRELQQMEKQKEVPIYTPFSSVMIRSYNTPDKWVPELQDKLAETAKIAAQNAEVNFAEVLDEVPDQEEDATEEALSCSEDPEDEYIHLPVTPDGQEDVMDVQPQINPNLGEKQRAMLFELLIPSSGSPTPASQLFYGQMHRVEELDLFYSSTTLVALILSPMPAESFFLKNVNTPPLNESLPEVDSCWGSCVRGITTTANYPFLRVVPFLVYISSELQPQPVQDSLAMSATLYIMCRPCSWTSQGFKRPHPRLQATCLHPSSAESLQTWNQTVSALSHSTGAP</sequence>
<comment type="caution">
    <text evidence="1">The sequence shown here is derived from an EMBL/GenBank/DDBJ whole genome shotgun (WGS) entry which is preliminary data.</text>
</comment>
<dbReference type="AlphaFoldDB" id="A0AAE1KYT5"/>